<protein>
    <submittedName>
        <fullName evidence="1">Uncharacterized protein</fullName>
    </submittedName>
</protein>
<evidence type="ECO:0000313" key="2">
    <source>
        <dbReference type="Proteomes" id="UP000298138"/>
    </source>
</evidence>
<organism evidence="1 2">
    <name type="scientific">Ascodesmis nigricans</name>
    <dbReference type="NCBI Taxonomy" id="341454"/>
    <lineage>
        <taxon>Eukaryota</taxon>
        <taxon>Fungi</taxon>
        <taxon>Dikarya</taxon>
        <taxon>Ascomycota</taxon>
        <taxon>Pezizomycotina</taxon>
        <taxon>Pezizomycetes</taxon>
        <taxon>Pezizales</taxon>
        <taxon>Ascodesmidaceae</taxon>
        <taxon>Ascodesmis</taxon>
    </lineage>
</organism>
<evidence type="ECO:0000313" key="1">
    <source>
        <dbReference type="EMBL" id="TGZ80574.1"/>
    </source>
</evidence>
<dbReference type="InParanoid" id="A0A4S2MVM0"/>
<dbReference type="OrthoDB" id="5401960at2759"/>
<reference evidence="1 2" key="1">
    <citation type="submission" date="2019-04" db="EMBL/GenBank/DDBJ databases">
        <title>Comparative genomics and transcriptomics to analyze fruiting body development in filamentous ascomycetes.</title>
        <authorList>
            <consortium name="DOE Joint Genome Institute"/>
            <person name="Lutkenhaus R."/>
            <person name="Traeger S."/>
            <person name="Breuer J."/>
            <person name="Kuo A."/>
            <person name="Lipzen A."/>
            <person name="Pangilinan J."/>
            <person name="Dilworth D."/>
            <person name="Sandor L."/>
            <person name="Poggeler S."/>
            <person name="Barry K."/>
            <person name="Grigoriev I.V."/>
            <person name="Nowrousian M."/>
        </authorList>
    </citation>
    <scope>NUCLEOTIDE SEQUENCE [LARGE SCALE GENOMIC DNA]</scope>
    <source>
        <strain evidence="1 2">CBS 389.68</strain>
    </source>
</reference>
<keyword evidence="2" id="KW-1185">Reference proteome</keyword>
<sequence>MDTTDYLASPSVEQLQFNINQEQTTLVLGVLNYLERLERQVADMREFVKMGFRQDNSMIGDMDGGFSGRVENARLQARNWNRANVTELDEPFRMLPLFSGEYPADIPTTGDVLRAASHELIDHMLDIYDIPFIPTMFLMEKKMLYLKFVGANRVVMHRILD</sequence>
<dbReference type="EMBL" id="ML220124">
    <property type="protein sequence ID" value="TGZ80574.1"/>
    <property type="molecule type" value="Genomic_DNA"/>
</dbReference>
<gene>
    <name evidence="1" type="ORF">EX30DRAFT_372203</name>
</gene>
<dbReference type="Proteomes" id="UP000298138">
    <property type="component" value="Unassembled WGS sequence"/>
</dbReference>
<dbReference type="AlphaFoldDB" id="A0A4S2MVM0"/>
<name>A0A4S2MVM0_9PEZI</name>
<accession>A0A4S2MVM0</accession>
<proteinExistence type="predicted"/>